<dbReference type="eggNOG" id="arCOG07673">
    <property type="taxonomic scope" value="Archaea"/>
</dbReference>
<evidence type="ECO:0000256" key="1">
    <source>
        <dbReference type="SAM" id="Phobius"/>
    </source>
</evidence>
<evidence type="ECO:0000313" key="2">
    <source>
        <dbReference type="EMBL" id="AAM32157.1"/>
    </source>
</evidence>
<proteinExistence type="predicted"/>
<protein>
    <submittedName>
        <fullName evidence="2">Conserved protein</fullName>
    </submittedName>
</protein>
<reference evidence="2 3" key="1">
    <citation type="journal article" date="2002" name="J. Mol. Microbiol. Biotechnol.">
        <title>The genome of Methanosarcina mazei: evidence for lateral gene transfer between Bacteria and Archaea.</title>
        <authorList>
            <person name="Deppenmeier U."/>
            <person name="Johann A."/>
            <person name="Hartsch T."/>
            <person name="Merkl R."/>
            <person name="Schmitz R.A."/>
            <person name="Martinez-Arias R."/>
            <person name="Henne A."/>
            <person name="Wiezer A."/>
            <person name="Baumer S."/>
            <person name="Jacobi C."/>
            <person name="Bruggemann H."/>
            <person name="Lienard T."/>
            <person name="Christmann A."/>
            <person name="Bomeke M."/>
            <person name="Steckel S."/>
            <person name="Bhattacharyya A."/>
            <person name="Lykidis A."/>
            <person name="Overbeek R."/>
            <person name="Klenk H.P."/>
            <person name="Gunsalus R.P."/>
            <person name="Fritz H.J."/>
            <person name="Gottschalk G."/>
        </authorList>
    </citation>
    <scope>NUCLEOTIDE SEQUENCE [LARGE SCALE GENOMIC DNA]</scope>
    <source>
        <strain evidence="3">ATCC BAA-159 / DSM 3647 / Goe1 / Go1 / JCM 11833 / OCM 88</strain>
    </source>
</reference>
<organism evidence="2 3">
    <name type="scientific">Methanosarcina mazei (strain ATCC BAA-159 / DSM 3647 / Goe1 / Go1 / JCM 11833 / OCM 88)</name>
    <name type="common">Methanosarcina frisia</name>
    <dbReference type="NCBI Taxonomy" id="192952"/>
    <lineage>
        <taxon>Archaea</taxon>
        <taxon>Methanobacteriati</taxon>
        <taxon>Methanobacteriota</taxon>
        <taxon>Stenosarchaea group</taxon>
        <taxon>Methanomicrobia</taxon>
        <taxon>Methanosarcinales</taxon>
        <taxon>Methanosarcinaceae</taxon>
        <taxon>Methanosarcina</taxon>
    </lineage>
</organism>
<feature type="transmembrane region" description="Helical" evidence="1">
    <location>
        <begin position="28"/>
        <end position="54"/>
    </location>
</feature>
<dbReference type="EMBL" id="AE008384">
    <property type="protein sequence ID" value="AAM32157.1"/>
    <property type="molecule type" value="Genomic_DNA"/>
</dbReference>
<name>Q8PU80_METMA</name>
<dbReference type="HOGENOM" id="CLU_2875093_0_0_2"/>
<keyword evidence="1" id="KW-0472">Membrane</keyword>
<dbReference type="AlphaFoldDB" id="Q8PU80"/>
<evidence type="ECO:0000313" key="3">
    <source>
        <dbReference type="Proteomes" id="UP000000595"/>
    </source>
</evidence>
<accession>Q8PU80</accession>
<dbReference type="Proteomes" id="UP000000595">
    <property type="component" value="Chromosome"/>
</dbReference>
<gene>
    <name evidence="2" type="ordered locus">MM_2461</name>
</gene>
<keyword evidence="1" id="KW-0812">Transmembrane</keyword>
<sequence>MVLALVFFIIVLFSHISGKNVSIGVNYPFLGMFLGSLANIGILMLIFVSVIEFIRTYREAANK</sequence>
<keyword evidence="1" id="KW-1133">Transmembrane helix</keyword>
<dbReference type="KEGG" id="mma:MM_2461"/>